<dbReference type="RefSeq" id="WP_379488554.1">
    <property type="nucleotide sequence ID" value="NZ_JBHLWK010000020.1"/>
</dbReference>
<dbReference type="EMBL" id="JBHLWK010000020">
    <property type="protein sequence ID" value="MFC0205821.1"/>
    <property type="molecule type" value="Genomic_DNA"/>
</dbReference>
<organism evidence="2 3">
    <name type="scientific">Novosphingobium soli</name>
    <dbReference type="NCBI Taxonomy" id="574956"/>
    <lineage>
        <taxon>Bacteria</taxon>
        <taxon>Pseudomonadati</taxon>
        <taxon>Pseudomonadota</taxon>
        <taxon>Alphaproteobacteria</taxon>
        <taxon>Sphingomonadales</taxon>
        <taxon>Sphingomonadaceae</taxon>
        <taxon>Novosphingobium</taxon>
    </lineage>
</organism>
<dbReference type="Proteomes" id="UP001589798">
    <property type="component" value="Unassembled WGS sequence"/>
</dbReference>
<evidence type="ECO:0000313" key="3">
    <source>
        <dbReference type="Proteomes" id="UP001589798"/>
    </source>
</evidence>
<keyword evidence="1" id="KW-0812">Transmembrane</keyword>
<feature type="transmembrane region" description="Helical" evidence="1">
    <location>
        <begin position="31"/>
        <end position="51"/>
    </location>
</feature>
<name>A0ABV6CZN9_9SPHN</name>
<comment type="caution">
    <text evidence="2">The sequence shown here is derived from an EMBL/GenBank/DDBJ whole genome shotgun (WGS) entry which is preliminary data.</text>
</comment>
<keyword evidence="1" id="KW-1133">Transmembrane helix</keyword>
<keyword evidence="3" id="KW-1185">Reference proteome</keyword>
<evidence type="ECO:0000313" key="2">
    <source>
        <dbReference type="EMBL" id="MFC0205821.1"/>
    </source>
</evidence>
<keyword evidence="1" id="KW-0472">Membrane</keyword>
<gene>
    <name evidence="2" type="ORF">ACFFJC_16265</name>
</gene>
<protein>
    <submittedName>
        <fullName evidence="2">Uncharacterized protein</fullName>
    </submittedName>
</protein>
<proteinExistence type="predicted"/>
<reference evidence="2 3" key="1">
    <citation type="submission" date="2024-09" db="EMBL/GenBank/DDBJ databases">
        <authorList>
            <person name="Sun Q."/>
            <person name="Mori K."/>
        </authorList>
    </citation>
    <scope>NUCLEOTIDE SEQUENCE [LARGE SCALE GENOMIC DNA]</scope>
    <source>
        <strain evidence="2 3">CCM 7706</strain>
    </source>
</reference>
<evidence type="ECO:0000256" key="1">
    <source>
        <dbReference type="SAM" id="Phobius"/>
    </source>
</evidence>
<sequence length="60" mass="6559">MKIEPQRQAAQVRMSLGRRAHFRASVEVTPLGLLAISVLVSGILLSTRVLVRTAISHGEH</sequence>
<accession>A0ABV6CZN9</accession>